<evidence type="ECO:0000256" key="1">
    <source>
        <dbReference type="ARBA" id="ARBA00022801"/>
    </source>
</evidence>
<evidence type="ECO:0000313" key="5">
    <source>
        <dbReference type="Proteomes" id="UP001066327"/>
    </source>
</evidence>
<name>A0AAX3YVA6_RHOOP</name>
<evidence type="ECO:0000259" key="2">
    <source>
        <dbReference type="Pfam" id="PF01979"/>
    </source>
</evidence>
<gene>
    <name evidence="3" type="ORF">O4328_20080</name>
    <name evidence="4" type="ORF">Q5707_42315</name>
</gene>
<accession>A0AAX3YVA6</accession>
<reference evidence="4" key="2">
    <citation type="submission" date="2023-07" db="EMBL/GenBank/DDBJ databases">
        <title>Genomic analysis of Rhodococcus opacus VOC-14 with glycol ethers degradation activity.</title>
        <authorList>
            <person name="Narkevich D.A."/>
            <person name="Hlushen A.M."/>
            <person name="Akhremchuk A.E."/>
            <person name="Sikolenko M.A."/>
            <person name="Valentovich L.N."/>
        </authorList>
    </citation>
    <scope>NUCLEOTIDE SEQUENCE</scope>
    <source>
        <strain evidence="4">VOC-14</strain>
        <plasmid evidence="4">pRho-VOC14-L</plasmid>
    </source>
</reference>
<evidence type="ECO:0000313" key="4">
    <source>
        <dbReference type="EMBL" id="WLF52074.1"/>
    </source>
</evidence>
<evidence type="ECO:0000313" key="6">
    <source>
        <dbReference type="Proteomes" id="UP001231166"/>
    </source>
</evidence>
<organism evidence="4 6">
    <name type="scientific">Rhodococcus opacus</name>
    <name type="common">Nocardia opaca</name>
    <dbReference type="NCBI Taxonomy" id="37919"/>
    <lineage>
        <taxon>Bacteria</taxon>
        <taxon>Bacillati</taxon>
        <taxon>Actinomycetota</taxon>
        <taxon>Actinomycetes</taxon>
        <taxon>Mycobacteriales</taxon>
        <taxon>Nocardiaceae</taxon>
        <taxon>Rhodococcus</taxon>
    </lineage>
</organism>
<keyword evidence="1" id="KW-0378">Hydrolase</keyword>
<dbReference type="InterPro" id="IPR032466">
    <property type="entry name" value="Metal_Hydrolase"/>
</dbReference>
<dbReference type="InterPro" id="IPR011059">
    <property type="entry name" value="Metal-dep_hydrolase_composite"/>
</dbReference>
<dbReference type="PANTHER" id="PTHR43794:SF11">
    <property type="entry name" value="AMIDOHYDROLASE-RELATED DOMAIN-CONTAINING PROTEIN"/>
    <property type="match status" value="1"/>
</dbReference>
<feature type="domain" description="Amidohydrolase-related" evidence="2">
    <location>
        <begin position="57"/>
        <end position="227"/>
    </location>
</feature>
<dbReference type="SUPFAM" id="SSF51338">
    <property type="entry name" value="Composite domain of metallo-dependent hydrolases"/>
    <property type="match status" value="1"/>
</dbReference>
<dbReference type="PANTHER" id="PTHR43794">
    <property type="entry name" value="AMINOHYDROLASE SSNA-RELATED"/>
    <property type="match status" value="1"/>
</dbReference>
<geneLocation type="plasmid" evidence="4 6">
    <name>pRho-VOC14-L</name>
</geneLocation>
<sequence>MGDAELVIKNGVVLQGPPLEQDFTRSDLRVRDGVIAEIGPDLEPAPGTEVIDAQGAYLLPGFVDAHQHLWESTLRGVTSGGGFADFFFRVRIMHGAVHTPDDVYAGVLAGALTSLDAGTTTLVDHMHVVNSPEHAAAGLEALRRTGLRARWSLGTSGGPVAEPYFTSEQQRWDHARSVRTGEFAAQTDTDRVTMGLAIADLGSYDWETTKVEYDLARELDVWLTAHGNCFWGPEHPGELAGLHRHGLLGPRQLYSHCNSSSDQELALLAETGASMVSTPETELQLGLRRAGLRPRRGRGRPRRAG</sequence>
<proteinExistence type="predicted"/>
<dbReference type="Proteomes" id="UP001066327">
    <property type="component" value="Unassembled WGS sequence"/>
</dbReference>
<protein>
    <submittedName>
        <fullName evidence="4">Amidohydrolase family protein</fullName>
    </submittedName>
</protein>
<keyword evidence="4" id="KW-0614">Plasmid</keyword>
<dbReference type="EMBL" id="CP130956">
    <property type="protein sequence ID" value="WLF52074.1"/>
    <property type="molecule type" value="Genomic_DNA"/>
</dbReference>
<dbReference type="SUPFAM" id="SSF51556">
    <property type="entry name" value="Metallo-dependent hydrolases"/>
    <property type="match status" value="1"/>
</dbReference>
<dbReference type="Pfam" id="PF01979">
    <property type="entry name" value="Amidohydro_1"/>
    <property type="match status" value="1"/>
</dbReference>
<reference evidence="3" key="1">
    <citation type="submission" date="2022-12" db="EMBL/GenBank/DDBJ databases">
        <authorList>
            <person name="Krivoruchko A.V."/>
            <person name="Elkin A."/>
        </authorList>
    </citation>
    <scope>NUCLEOTIDE SEQUENCE</scope>
    <source>
        <strain evidence="3">IEGM 249</strain>
    </source>
</reference>
<keyword evidence="5" id="KW-1185">Reference proteome</keyword>
<dbReference type="Gene3D" id="2.30.40.10">
    <property type="entry name" value="Urease, subunit C, domain 1"/>
    <property type="match status" value="1"/>
</dbReference>
<dbReference type="Gene3D" id="3.20.20.140">
    <property type="entry name" value="Metal-dependent hydrolases"/>
    <property type="match status" value="1"/>
</dbReference>
<evidence type="ECO:0000313" key="3">
    <source>
        <dbReference type="EMBL" id="MCZ4585970.1"/>
    </source>
</evidence>
<dbReference type="AlphaFoldDB" id="A0AAX3YVA6"/>
<dbReference type="GO" id="GO:0016810">
    <property type="term" value="F:hydrolase activity, acting on carbon-nitrogen (but not peptide) bonds"/>
    <property type="evidence" value="ECO:0007669"/>
    <property type="project" value="InterPro"/>
</dbReference>
<dbReference type="EMBL" id="JAPWIS010000010">
    <property type="protein sequence ID" value="MCZ4585970.1"/>
    <property type="molecule type" value="Genomic_DNA"/>
</dbReference>
<dbReference type="InterPro" id="IPR050287">
    <property type="entry name" value="MTA/SAH_deaminase"/>
</dbReference>
<dbReference type="RefSeq" id="WP_269591493.1">
    <property type="nucleotide sequence ID" value="NZ_CP130956.1"/>
</dbReference>
<dbReference type="InterPro" id="IPR006680">
    <property type="entry name" value="Amidohydro-rel"/>
</dbReference>
<dbReference type="Proteomes" id="UP001231166">
    <property type="component" value="Plasmid pRho-VOC14-L"/>
</dbReference>